<evidence type="ECO:0000256" key="6">
    <source>
        <dbReference type="ARBA" id="ARBA00023288"/>
    </source>
</evidence>
<keyword evidence="3 7" id="KW-0732">Signal</keyword>
<evidence type="ECO:0000256" key="5">
    <source>
        <dbReference type="ARBA" id="ARBA00023139"/>
    </source>
</evidence>
<proteinExistence type="inferred from homology"/>
<dbReference type="Pfam" id="PF03180">
    <property type="entry name" value="Lipoprotein_9"/>
    <property type="match status" value="1"/>
</dbReference>
<evidence type="ECO:0000256" key="7">
    <source>
        <dbReference type="SAM" id="SignalP"/>
    </source>
</evidence>
<dbReference type="InterPro" id="IPR004872">
    <property type="entry name" value="Lipoprotein_NlpA"/>
</dbReference>
<evidence type="ECO:0000256" key="2">
    <source>
        <dbReference type="ARBA" id="ARBA00008973"/>
    </source>
</evidence>
<dbReference type="Proteomes" id="UP001314166">
    <property type="component" value="Unassembled WGS sequence"/>
</dbReference>
<keyword evidence="6" id="KW-0449">Lipoprotein</keyword>
<evidence type="ECO:0000313" key="8">
    <source>
        <dbReference type="EMBL" id="CAK1237347.1"/>
    </source>
</evidence>
<protein>
    <submittedName>
        <fullName evidence="8">Periplasmic component/surface antigen (NlpA)</fullName>
    </submittedName>
</protein>
<comment type="similarity">
    <text evidence="2">Belongs to the NlpA lipoprotein family.</text>
</comment>
<dbReference type="SUPFAM" id="SSF53850">
    <property type="entry name" value="Periplasmic binding protein-like II"/>
    <property type="match status" value="1"/>
</dbReference>
<name>A0ABN9YPU7_9LACO</name>
<dbReference type="PANTHER" id="PTHR30429:SF3">
    <property type="entry name" value="LIPOPROTEIN"/>
    <property type="match status" value="1"/>
</dbReference>
<evidence type="ECO:0000256" key="1">
    <source>
        <dbReference type="ARBA" id="ARBA00004635"/>
    </source>
</evidence>
<dbReference type="EMBL" id="CAUZMB010000003">
    <property type="protein sequence ID" value="CAK1237347.1"/>
    <property type="molecule type" value="Genomic_DNA"/>
</dbReference>
<feature type="signal peptide" evidence="7">
    <location>
        <begin position="1"/>
        <end position="29"/>
    </location>
</feature>
<gene>
    <name evidence="8" type="ORF">R55214_HHFBAMCI_00650</name>
</gene>
<sequence length="287" mass="31226">MSRKSKFITSFGILILALLAAFSFFHASAQDKSSKNITVGAVGSDAKAWQYIAKSDAAKKTKLKITVKTFTDGVSLNQATADGTIDVNAFQSYAYYVAYNQTHKSSKLAVLGNTYLEPMGIYSGQYHKLSELPDGATIAIPNDPANTSRALKLLASVNLITLKSGFGSLSGTNEIKDNPHNFKFKEIDSKTGPRVEKDSNIDAVLIGNTTALEAGLNVLKDSLAHEKIDQTTKDNINILATANKNKDNSDYKKLVTLYHDKDVQAYIKKAFDGTKVEVNKPVSYLTN</sequence>
<feature type="chain" id="PRO_5045509576" evidence="7">
    <location>
        <begin position="30"/>
        <end position="287"/>
    </location>
</feature>
<comment type="subcellular location">
    <subcellularLocation>
        <location evidence="1">Membrane</location>
        <topology evidence="1">Lipid-anchor</topology>
    </subcellularLocation>
</comment>
<keyword evidence="5" id="KW-0564">Palmitate</keyword>
<dbReference type="RefSeq" id="WP_338343605.1">
    <property type="nucleotide sequence ID" value="NZ_CAUZLH010000004.1"/>
</dbReference>
<dbReference type="Gene3D" id="3.40.190.10">
    <property type="entry name" value="Periplasmic binding protein-like II"/>
    <property type="match status" value="2"/>
</dbReference>
<comment type="caution">
    <text evidence="8">The sequence shown here is derived from an EMBL/GenBank/DDBJ whole genome shotgun (WGS) entry which is preliminary data.</text>
</comment>
<evidence type="ECO:0000256" key="3">
    <source>
        <dbReference type="ARBA" id="ARBA00022729"/>
    </source>
</evidence>
<reference evidence="8 9" key="1">
    <citation type="submission" date="2023-10" db="EMBL/GenBank/DDBJ databases">
        <authorList>
            <person name="Botero Cardona J."/>
        </authorList>
    </citation>
    <scope>NUCLEOTIDE SEQUENCE [LARGE SCALE GENOMIC DNA]</scope>
    <source>
        <strain evidence="8 9">R-55214</strain>
    </source>
</reference>
<evidence type="ECO:0000313" key="9">
    <source>
        <dbReference type="Proteomes" id="UP001314166"/>
    </source>
</evidence>
<organism evidence="8 9">
    <name type="scientific">Fructobacillus evanidus</name>
    <dbReference type="NCBI Taxonomy" id="3064281"/>
    <lineage>
        <taxon>Bacteria</taxon>
        <taxon>Bacillati</taxon>
        <taxon>Bacillota</taxon>
        <taxon>Bacilli</taxon>
        <taxon>Lactobacillales</taxon>
        <taxon>Lactobacillaceae</taxon>
        <taxon>Fructobacillus</taxon>
    </lineage>
</organism>
<dbReference type="PANTHER" id="PTHR30429">
    <property type="entry name" value="D-METHIONINE-BINDING LIPOPROTEIN METQ"/>
    <property type="match status" value="1"/>
</dbReference>
<keyword evidence="4" id="KW-0472">Membrane</keyword>
<accession>A0ABN9YPU7</accession>
<keyword evidence="9" id="KW-1185">Reference proteome</keyword>
<evidence type="ECO:0000256" key="4">
    <source>
        <dbReference type="ARBA" id="ARBA00023136"/>
    </source>
</evidence>